<dbReference type="AlphaFoldDB" id="A0AAU9BZ85"/>
<proteinExistence type="predicted"/>
<dbReference type="Proteomes" id="UP001321825">
    <property type="component" value="Chromosome"/>
</dbReference>
<name>A0AAU9BZ85_9GAMM</name>
<sequence>MSHLKTSLAVLIVWGIFGTAAASEPHPYWRSGHAPRPDIHALLERQHARIEWSTASGRLSERQYRKLMRKHLRIVELEDRFSRDGWLSRKEMRVLHHKIRKLNGKIRKKSHQGPRPYAYDTYDRWHPHPLPPGGRLYQPGPWPRYRPEAGRYDW</sequence>
<gene>
    <name evidence="1" type="ORF">MIT9_P1233</name>
</gene>
<reference evidence="2" key="1">
    <citation type="journal article" date="2024" name="Int. J. Syst. Evol. Microbiol.">
        <title>Methylomarinovum tepidoasis sp. nov., a moderately thermophilic methanotroph of the family Methylothermaceae isolated from a deep-sea hydrothermal field.</title>
        <authorList>
            <person name="Hirayama H."/>
            <person name="Takaki Y."/>
            <person name="Abe M."/>
            <person name="Miyazaki M."/>
            <person name="Uematsu K."/>
            <person name="Matsui Y."/>
            <person name="Takai K."/>
        </authorList>
    </citation>
    <scope>NUCLEOTIDE SEQUENCE [LARGE SCALE GENOMIC DNA]</scope>
    <source>
        <strain evidence="2">IT-9</strain>
    </source>
</reference>
<dbReference type="RefSeq" id="WP_317706571.1">
    <property type="nucleotide sequence ID" value="NZ_AP024714.1"/>
</dbReference>
<organism evidence="1 2">
    <name type="scientific">Methylomarinovum caldicuralii</name>
    <dbReference type="NCBI Taxonomy" id="438856"/>
    <lineage>
        <taxon>Bacteria</taxon>
        <taxon>Pseudomonadati</taxon>
        <taxon>Pseudomonadota</taxon>
        <taxon>Gammaproteobacteria</taxon>
        <taxon>Methylococcales</taxon>
        <taxon>Methylothermaceae</taxon>
        <taxon>Methylomarinovum</taxon>
    </lineage>
</organism>
<protein>
    <submittedName>
        <fullName evidence="1">Uncharacterized protein</fullName>
    </submittedName>
</protein>
<keyword evidence="2" id="KW-1185">Reference proteome</keyword>
<dbReference type="KEGG" id="mcau:MIT9_P1233"/>
<evidence type="ECO:0000313" key="1">
    <source>
        <dbReference type="EMBL" id="BCX81655.1"/>
    </source>
</evidence>
<accession>A0AAU9BZ85</accession>
<evidence type="ECO:0000313" key="2">
    <source>
        <dbReference type="Proteomes" id="UP001321825"/>
    </source>
</evidence>
<dbReference type="EMBL" id="AP024714">
    <property type="protein sequence ID" value="BCX81655.1"/>
    <property type="molecule type" value="Genomic_DNA"/>
</dbReference>